<dbReference type="Proteomes" id="UP000790709">
    <property type="component" value="Unassembled WGS sequence"/>
</dbReference>
<gene>
    <name evidence="1" type="ORF">BV22DRAFT_1200265</name>
</gene>
<accession>A0ACB8AWM4</accession>
<dbReference type="EMBL" id="MU267001">
    <property type="protein sequence ID" value="KAH7917589.1"/>
    <property type="molecule type" value="Genomic_DNA"/>
</dbReference>
<evidence type="ECO:0000313" key="2">
    <source>
        <dbReference type="Proteomes" id="UP000790709"/>
    </source>
</evidence>
<name>A0ACB8AWM4_9AGAM</name>
<evidence type="ECO:0000313" key="1">
    <source>
        <dbReference type="EMBL" id="KAH7917589.1"/>
    </source>
</evidence>
<reference evidence="1" key="1">
    <citation type="journal article" date="2021" name="New Phytol.">
        <title>Evolutionary innovations through gain and loss of genes in the ectomycorrhizal Boletales.</title>
        <authorList>
            <person name="Wu G."/>
            <person name="Miyauchi S."/>
            <person name="Morin E."/>
            <person name="Kuo A."/>
            <person name="Drula E."/>
            <person name="Varga T."/>
            <person name="Kohler A."/>
            <person name="Feng B."/>
            <person name="Cao Y."/>
            <person name="Lipzen A."/>
            <person name="Daum C."/>
            <person name="Hundley H."/>
            <person name="Pangilinan J."/>
            <person name="Johnson J."/>
            <person name="Barry K."/>
            <person name="LaButti K."/>
            <person name="Ng V."/>
            <person name="Ahrendt S."/>
            <person name="Min B."/>
            <person name="Choi I.G."/>
            <person name="Park H."/>
            <person name="Plett J.M."/>
            <person name="Magnuson J."/>
            <person name="Spatafora J.W."/>
            <person name="Nagy L.G."/>
            <person name="Henrissat B."/>
            <person name="Grigoriev I.V."/>
            <person name="Yang Z.L."/>
            <person name="Xu J."/>
            <person name="Martin F.M."/>
        </authorList>
    </citation>
    <scope>NUCLEOTIDE SEQUENCE</scope>
    <source>
        <strain evidence="1">KUC20120723A-06</strain>
    </source>
</reference>
<sequence>MTFQHLGLQISDQGSSSSSNAAPAANASPDHTASASAGNPRHNHHPGSTSRRSAQTSQPRIPDQLPAGPPQAPTHQAAQNPPRNHPNNPAIQQALPAIQQPAAGPAQPLAQPPVQPVEPPVAPQPAQPPNHAPQPAPQPAQPPLPHIAQHPVQQPNHADLRADRAAELLALKARIDELEREEAQAVAAAQPIAQALPHPLVADAATIEQARLSSATAKDEAKRPSLPPLQPGHKVSALSIPIPPKVDEAFKAYRYVPYTALTHAARSKAYFRGDDSSFVLTADGFVAKGLDRSNELSIASVDWLAAAKTAEEKTKQYWGQERADALHSHHDVVLDIGRMHSWAAAMMYDVQQRELAHANHDHNLTGLDTTALTVAISKLSFQSAPTPIPSSSSSSAIKRSAPNDFPSSPRKKSRIFCFRCGAWDHMPADCKAETTVTGRPTAALAVNAKSKHALASADGKHFCFNWARSSKCPYGANCVNTHACTICGDGGHGAGNCKAHT</sequence>
<protein>
    <submittedName>
        <fullName evidence="1">Uncharacterized protein</fullName>
    </submittedName>
</protein>
<comment type="caution">
    <text evidence="1">The sequence shown here is derived from an EMBL/GenBank/DDBJ whole genome shotgun (WGS) entry which is preliminary data.</text>
</comment>
<proteinExistence type="predicted"/>
<organism evidence="1 2">
    <name type="scientific">Leucogyrophana mollusca</name>
    <dbReference type="NCBI Taxonomy" id="85980"/>
    <lineage>
        <taxon>Eukaryota</taxon>
        <taxon>Fungi</taxon>
        <taxon>Dikarya</taxon>
        <taxon>Basidiomycota</taxon>
        <taxon>Agaricomycotina</taxon>
        <taxon>Agaricomycetes</taxon>
        <taxon>Agaricomycetidae</taxon>
        <taxon>Boletales</taxon>
        <taxon>Boletales incertae sedis</taxon>
        <taxon>Leucogyrophana</taxon>
    </lineage>
</organism>
<keyword evidence="2" id="KW-1185">Reference proteome</keyword>